<dbReference type="AlphaFoldDB" id="X1SZ24"/>
<feature type="non-terminal residue" evidence="1">
    <location>
        <position position="1"/>
    </location>
</feature>
<sequence length="282" mass="32857">EWLALQRFTTMDVQTLFRRGKITQTDLVNKLAEIGWGEADREFVSEMGWTIPNAMLLVQGNLYQQKSTDDILSDISIADIHPKYAQTYLDAILTKPASQDIIAYELRQDPELSNLDKQLKRIGIHDNYLPLYKELAYQIPPVADIITMAVREAFTPAIAEKFGQYEDYPPDLETWAEKKGLSREWSERYWAAHWSLPSAGQGFEMLHRGLINYNELDMLLRALDVMPFWREKLTGIAYRRLSRVDIRRMYGVGVLDEKEVYEAYLELGYNERDARRMSDFTV</sequence>
<gene>
    <name evidence="1" type="ORF">S12H4_29539</name>
</gene>
<protein>
    <submittedName>
        <fullName evidence="1">Uncharacterized protein</fullName>
    </submittedName>
</protein>
<accession>X1SZ24</accession>
<comment type="caution">
    <text evidence="1">The sequence shown here is derived from an EMBL/GenBank/DDBJ whole genome shotgun (WGS) entry which is preliminary data.</text>
</comment>
<name>X1SZ24_9ZZZZ</name>
<evidence type="ECO:0000313" key="1">
    <source>
        <dbReference type="EMBL" id="GAI98193.1"/>
    </source>
</evidence>
<organism evidence="1">
    <name type="scientific">marine sediment metagenome</name>
    <dbReference type="NCBI Taxonomy" id="412755"/>
    <lineage>
        <taxon>unclassified sequences</taxon>
        <taxon>metagenomes</taxon>
        <taxon>ecological metagenomes</taxon>
    </lineage>
</organism>
<proteinExistence type="predicted"/>
<reference evidence="1" key="1">
    <citation type="journal article" date="2014" name="Front. Microbiol.">
        <title>High frequency of phylogenetically diverse reductive dehalogenase-homologous genes in deep subseafloor sedimentary metagenomes.</title>
        <authorList>
            <person name="Kawai M."/>
            <person name="Futagami T."/>
            <person name="Toyoda A."/>
            <person name="Takaki Y."/>
            <person name="Nishi S."/>
            <person name="Hori S."/>
            <person name="Arai W."/>
            <person name="Tsubouchi T."/>
            <person name="Morono Y."/>
            <person name="Uchiyama I."/>
            <person name="Ito T."/>
            <person name="Fujiyama A."/>
            <person name="Inagaki F."/>
            <person name="Takami H."/>
        </authorList>
    </citation>
    <scope>NUCLEOTIDE SEQUENCE</scope>
    <source>
        <strain evidence="1">Expedition CK06-06</strain>
    </source>
</reference>
<feature type="non-terminal residue" evidence="1">
    <location>
        <position position="282"/>
    </location>
</feature>
<dbReference type="EMBL" id="BARW01017044">
    <property type="protein sequence ID" value="GAI98193.1"/>
    <property type="molecule type" value="Genomic_DNA"/>
</dbReference>